<evidence type="ECO:0000256" key="1">
    <source>
        <dbReference type="SAM" id="MobiDB-lite"/>
    </source>
</evidence>
<organism evidence="2">
    <name type="scientific">Solanum chacoense</name>
    <name type="common">Chaco potato</name>
    <dbReference type="NCBI Taxonomy" id="4108"/>
    <lineage>
        <taxon>Eukaryota</taxon>
        <taxon>Viridiplantae</taxon>
        <taxon>Streptophyta</taxon>
        <taxon>Embryophyta</taxon>
        <taxon>Tracheophyta</taxon>
        <taxon>Spermatophyta</taxon>
        <taxon>Magnoliopsida</taxon>
        <taxon>eudicotyledons</taxon>
        <taxon>Gunneridae</taxon>
        <taxon>Pentapetalae</taxon>
        <taxon>asterids</taxon>
        <taxon>lamiids</taxon>
        <taxon>Solanales</taxon>
        <taxon>Solanaceae</taxon>
        <taxon>Solanoideae</taxon>
        <taxon>Solaneae</taxon>
        <taxon>Solanum</taxon>
    </lineage>
</organism>
<dbReference type="AlphaFoldDB" id="A0A0V0GJJ0"/>
<dbReference type="EMBL" id="GEDG01036968">
    <property type="protein sequence ID" value="JAP08399.1"/>
    <property type="molecule type" value="Transcribed_RNA"/>
</dbReference>
<reference evidence="2" key="1">
    <citation type="submission" date="2015-12" db="EMBL/GenBank/DDBJ databases">
        <title>Gene expression during late stages of embryo sac development: a critical building block for successful pollen-pistil interactions.</title>
        <authorList>
            <person name="Liu Y."/>
            <person name="Joly V."/>
            <person name="Sabar M."/>
            <person name="Matton D.P."/>
        </authorList>
    </citation>
    <scope>NUCLEOTIDE SEQUENCE</scope>
</reference>
<feature type="region of interest" description="Disordered" evidence="1">
    <location>
        <begin position="1"/>
        <end position="50"/>
    </location>
</feature>
<sequence length="67" mass="7416">MRKRGRNGGTWRPWHSARRGAPALKAQKGPAGALLGATPQGRKLRSSHHEKITKTFMLIKSTKEKSP</sequence>
<name>A0A0V0GJJ0_SOLCH</name>
<accession>A0A0V0GJJ0</accession>
<evidence type="ECO:0000313" key="2">
    <source>
        <dbReference type="EMBL" id="JAP08399.1"/>
    </source>
</evidence>
<proteinExistence type="predicted"/>
<protein>
    <submittedName>
        <fullName evidence="2">Putative ovule protein</fullName>
    </submittedName>
</protein>